<keyword evidence="1" id="KW-0472">Membrane</keyword>
<evidence type="ECO:0000256" key="1">
    <source>
        <dbReference type="SAM" id="Phobius"/>
    </source>
</evidence>
<feature type="transmembrane region" description="Helical" evidence="1">
    <location>
        <begin position="12"/>
        <end position="32"/>
    </location>
</feature>
<gene>
    <name evidence="2" type="ORF">BHY_1200</name>
</gene>
<organism evidence="2">
    <name type="scientific">Borrelia nietonii YOR</name>
    <dbReference type="NCBI Taxonomy" id="1293576"/>
    <lineage>
        <taxon>Bacteria</taxon>
        <taxon>Pseudomonadati</taxon>
        <taxon>Spirochaetota</taxon>
        <taxon>Spirochaetia</taxon>
        <taxon>Spirochaetales</taxon>
        <taxon>Borreliaceae</taxon>
        <taxon>Borrelia</taxon>
        <taxon>Borrelia nietonii</taxon>
    </lineage>
</organism>
<keyword evidence="2" id="KW-0614">Plasmid</keyword>
<protein>
    <submittedName>
        <fullName evidence="2">Variable outer membrane protein</fullName>
    </submittedName>
</protein>
<sequence length="35" mass="3877">MFLTFKDMVTGAFGIKAVILRKVILVSILLILKAI</sequence>
<keyword evidence="1" id="KW-1133">Transmembrane helix</keyword>
<evidence type="ECO:0000313" key="2">
    <source>
        <dbReference type="EMBL" id="AHH04151.1"/>
    </source>
</evidence>
<accession>W5SG84</accession>
<reference evidence="2" key="1">
    <citation type="submission" date="2013-02" db="EMBL/GenBank/DDBJ databases">
        <title>Comparative genomics of Borrelia species.</title>
        <authorList>
            <person name="Schwan T.G."/>
            <person name="Raffel S.J."/>
            <person name="Porcella S.F."/>
        </authorList>
    </citation>
    <scope>NUCLEOTIDE SEQUENCE</scope>
    <source>
        <strain evidence="2">YOR</strain>
        <plasmid evidence="2">unnamed</plasmid>
    </source>
</reference>
<geneLocation type="plasmid" evidence="2">
    <name>unnamed</name>
</geneLocation>
<keyword evidence="1" id="KW-0812">Transmembrane</keyword>
<dbReference type="EMBL" id="CP004159">
    <property type="protein sequence ID" value="AHH04151.1"/>
    <property type="molecule type" value="Genomic_DNA"/>
</dbReference>
<proteinExistence type="predicted"/>
<name>W5SG84_9SPIR</name>
<dbReference type="HOGENOM" id="CLU_3363652_0_0_12"/>
<dbReference type="AlphaFoldDB" id="W5SG84"/>